<name>A0A6C0BBJ2_9ZZZZ</name>
<dbReference type="EMBL" id="MN739106">
    <property type="protein sequence ID" value="QHS89164.1"/>
    <property type="molecule type" value="Genomic_DNA"/>
</dbReference>
<proteinExistence type="predicted"/>
<organism evidence="1">
    <name type="scientific">viral metagenome</name>
    <dbReference type="NCBI Taxonomy" id="1070528"/>
    <lineage>
        <taxon>unclassified sequences</taxon>
        <taxon>metagenomes</taxon>
        <taxon>organismal metagenomes</taxon>
    </lineage>
</organism>
<protein>
    <recommendedName>
        <fullName evidence="2">Receptor ligand binding region domain-containing protein</fullName>
    </recommendedName>
</protein>
<evidence type="ECO:0008006" key="2">
    <source>
        <dbReference type="Google" id="ProtNLM"/>
    </source>
</evidence>
<sequence length="516" mass="57874">MPSVFYGTATSTATASASASSSASATSTISQADANQLALKEAQSMSQETAVTIAVQQLTSQTLYVALLFKQENYIAGLQETLTLVQSEFPGSKVVYEEYIVDGIIKKTDDALTDFIKKYPTGNRVTVSETSSILFECYQFLKKNNENIFSLSVSATSLVFQQLSNVFTYGYYLTNAVMSSFMVIEDYRLKNIIVLKDESSSNTIFFNSYLDTIKKQNSLLQNLAITVYDLSNPRQIIVIPQNSFVYLLADTALIETKYITTINKAFIGNTTSCIYLTDINNYMTDIFGTVPAFVSLIHPIDFTATSNKVFNNLVNKIGYSYKIYPFYDILFTLEFMSQNGILVTNKNYLSVSPFQTISAAYSNALQLNGSINGFLYGVYNLIFTKNSILNTSKLLEVYNQYNSNDGTIFSLPQSQSIFLTAGTVPFYESKILWNPANLIQIFNDKTLTYVKFDANITTDKNDNYIAVSQNELPKFIVNYDSTSGLFNFLQKMYDNPSKINPQVNQRMSKVDNILYL</sequence>
<reference evidence="1" key="1">
    <citation type="journal article" date="2020" name="Nature">
        <title>Giant virus diversity and host interactions through global metagenomics.</title>
        <authorList>
            <person name="Schulz F."/>
            <person name="Roux S."/>
            <person name="Paez-Espino D."/>
            <person name="Jungbluth S."/>
            <person name="Walsh D.A."/>
            <person name="Denef V.J."/>
            <person name="McMahon K.D."/>
            <person name="Konstantinidis K.T."/>
            <person name="Eloe-Fadrosh E.A."/>
            <person name="Kyrpides N.C."/>
            <person name="Woyke T."/>
        </authorList>
    </citation>
    <scope>NUCLEOTIDE SEQUENCE</scope>
    <source>
        <strain evidence="1">GVMAG-M-3300010158-59</strain>
    </source>
</reference>
<dbReference type="AlphaFoldDB" id="A0A6C0BBJ2"/>
<accession>A0A6C0BBJ2</accession>
<evidence type="ECO:0000313" key="1">
    <source>
        <dbReference type="EMBL" id="QHS89164.1"/>
    </source>
</evidence>